<feature type="transmembrane region" description="Helical" evidence="1">
    <location>
        <begin position="211"/>
        <end position="234"/>
    </location>
</feature>
<dbReference type="AlphaFoldDB" id="X5DRE6"/>
<feature type="transmembrane region" description="Helical" evidence="1">
    <location>
        <begin position="97"/>
        <end position="117"/>
    </location>
</feature>
<keyword evidence="3" id="KW-1185">Reference proteome</keyword>
<feature type="transmembrane region" description="Helical" evidence="1">
    <location>
        <begin position="173"/>
        <end position="199"/>
    </location>
</feature>
<dbReference type="HOGENOM" id="CLU_634179_0_0_11"/>
<feature type="transmembrane region" description="Helical" evidence="1">
    <location>
        <begin position="284"/>
        <end position="304"/>
    </location>
</feature>
<sequence>MIAVSITVRPHSDDARTVEATIADTVPVAELIPHLVDAAPGEVWRLSGPLGVLRPEHSLAEGAVRPGERLTLDKDSLPPPPIDDVGRLSTPVAVSPAVWVAALITAAVCAVSWAPVWDVGEQVHWHPLEISNTARGLLEGTDSTGSLPVLAALLLATLAAAAGSLADRRYVSVAAVLGFGLGLQVNILTACVLSALAVWRGGVIRTVTVGLSLAAAVNVAPGLTTLLAVVPLTFSGQLAVGLAGITLPRIPATGLFTATSTGTPTNPDGAASTGSTEATRALRLHPAIVVTCCIIILAGAVQLLPPGYEPSPGWPLGWTEAALLTVAAVGLSARATRPVHAVTVTLTATLLVLWVALHLPPPWMLLALIPTALPAVRVTSPLAGRVLDILETLAFTTCVPLLITTTGVFEVVRGIG</sequence>
<reference evidence="2 3" key="1">
    <citation type="journal article" date="2015" name="Int. J. Syst. Evol. Microbiol.">
        <title>Revisiting Corynebacterium glyciniphilum (ex Kubota et al., 1972) sp. nov., nom. rev., isolated from putrefied banana.</title>
        <authorList>
            <person name="Al-Dilaimi A."/>
            <person name="Bednarz H."/>
            <person name="Lomker A."/>
            <person name="Niehaus K."/>
            <person name="Kalinowski J."/>
            <person name="Ruckert C."/>
        </authorList>
    </citation>
    <scope>NUCLEOTIDE SEQUENCE [LARGE SCALE GENOMIC DNA]</scope>
    <source>
        <strain evidence="2">AJ 3170</strain>
    </source>
</reference>
<dbReference type="eggNOG" id="ENOG5032H3K">
    <property type="taxonomic scope" value="Bacteria"/>
</dbReference>
<accession>X5DRE6</accession>
<dbReference type="RefSeq" id="WP_038546472.1">
    <property type="nucleotide sequence ID" value="NZ_CP006842.1"/>
</dbReference>
<feature type="transmembrane region" description="Helical" evidence="1">
    <location>
        <begin position="339"/>
        <end position="357"/>
    </location>
</feature>
<feature type="transmembrane region" description="Helical" evidence="1">
    <location>
        <begin position="316"/>
        <end position="332"/>
    </location>
</feature>
<proteinExistence type="predicted"/>
<name>X5DRE6_9CORY</name>
<keyword evidence="1" id="KW-0472">Membrane</keyword>
<feature type="transmembrane region" description="Helical" evidence="1">
    <location>
        <begin position="392"/>
        <end position="412"/>
    </location>
</feature>
<dbReference type="OrthoDB" id="4425136at2"/>
<evidence type="ECO:0000313" key="2">
    <source>
        <dbReference type="EMBL" id="AHW63237.1"/>
    </source>
</evidence>
<keyword evidence="1" id="KW-1133">Transmembrane helix</keyword>
<dbReference type="KEGG" id="cgy:CGLY_03945"/>
<dbReference type="EMBL" id="CP006842">
    <property type="protein sequence ID" value="AHW63237.1"/>
    <property type="molecule type" value="Genomic_DNA"/>
</dbReference>
<keyword evidence="1" id="KW-0812">Transmembrane</keyword>
<evidence type="ECO:0000313" key="3">
    <source>
        <dbReference type="Proteomes" id="UP000023703"/>
    </source>
</evidence>
<feature type="transmembrane region" description="Helical" evidence="1">
    <location>
        <begin position="147"/>
        <end position="166"/>
    </location>
</feature>
<gene>
    <name evidence="2" type="ORF">CGLY_03945</name>
</gene>
<organism evidence="2 3">
    <name type="scientific">Corynebacterium glyciniphilum AJ 3170</name>
    <dbReference type="NCBI Taxonomy" id="1404245"/>
    <lineage>
        <taxon>Bacteria</taxon>
        <taxon>Bacillati</taxon>
        <taxon>Actinomycetota</taxon>
        <taxon>Actinomycetes</taxon>
        <taxon>Mycobacteriales</taxon>
        <taxon>Corynebacteriaceae</taxon>
        <taxon>Corynebacterium</taxon>
    </lineage>
</organism>
<protein>
    <submittedName>
        <fullName evidence="2">Putative membrane protein</fullName>
    </submittedName>
</protein>
<dbReference type="STRING" id="1404245.CGLY_03945"/>
<evidence type="ECO:0000256" key="1">
    <source>
        <dbReference type="SAM" id="Phobius"/>
    </source>
</evidence>
<dbReference type="Proteomes" id="UP000023703">
    <property type="component" value="Chromosome"/>
</dbReference>